<comment type="caution">
    <text evidence="1">The sequence shown here is derived from an EMBL/GenBank/DDBJ whole genome shotgun (WGS) entry which is preliminary data.</text>
</comment>
<dbReference type="EMBL" id="NQVE01000030">
    <property type="protein sequence ID" value="RAL52856.1"/>
    <property type="molecule type" value="Genomic_DNA"/>
</dbReference>
<gene>
    <name evidence="1" type="ORF">DM860_007624</name>
</gene>
<evidence type="ECO:0000313" key="1">
    <source>
        <dbReference type="EMBL" id="RAL52856.1"/>
    </source>
</evidence>
<evidence type="ECO:0000313" key="2">
    <source>
        <dbReference type="Proteomes" id="UP000249390"/>
    </source>
</evidence>
<organism evidence="1 2">
    <name type="scientific">Cuscuta australis</name>
    <dbReference type="NCBI Taxonomy" id="267555"/>
    <lineage>
        <taxon>Eukaryota</taxon>
        <taxon>Viridiplantae</taxon>
        <taxon>Streptophyta</taxon>
        <taxon>Embryophyta</taxon>
        <taxon>Tracheophyta</taxon>
        <taxon>Spermatophyta</taxon>
        <taxon>Magnoliopsida</taxon>
        <taxon>eudicotyledons</taxon>
        <taxon>Gunneridae</taxon>
        <taxon>Pentapetalae</taxon>
        <taxon>asterids</taxon>
        <taxon>lamiids</taxon>
        <taxon>Solanales</taxon>
        <taxon>Convolvulaceae</taxon>
        <taxon>Cuscuteae</taxon>
        <taxon>Cuscuta</taxon>
        <taxon>Cuscuta subgen. Grammica</taxon>
        <taxon>Cuscuta sect. Cleistogrammica</taxon>
    </lineage>
</organism>
<reference evidence="1 2" key="1">
    <citation type="submission" date="2018-06" db="EMBL/GenBank/DDBJ databases">
        <title>The Genome of Cuscuta australis (Dodder) Provides Insight into the Evolution of Plant Parasitism.</title>
        <authorList>
            <person name="Liu H."/>
        </authorList>
    </citation>
    <scope>NUCLEOTIDE SEQUENCE [LARGE SCALE GENOMIC DNA]</scope>
    <source>
        <strain evidence="2">cv. Yunnan</strain>
        <tissue evidence="1">Vines</tissue>
    </source>
</reference>
<sequence length="127" mass="14021">MLMESFNILCKSPNVFEGVSKVQFAILEVEAKRLLIKFYYGIAYLYAEIIWSAVDQLIMEKALWSIFPKIALPLREVSAAALAVGGRREMAGSARGSGNVPANFFVRSSGGGVRRAAEKDEQYTLVL</sequence>
<keyword evidence="2" id="KW-1185">Reference proteome</keyword>
<accession>A0A328E5Y4</accession>
<name>A0A328E5Y4_9ASTE</name>
<dbReference type="AlphaFoldDB" id="A0A328E5Y4"/>
<dbReference type="Proteomes" id="UP000249390">
    <property type="component" value="Unassembled WGS sequence"/>
</dbReference>
<protein>
    <submittedName>
        <fullName evidence="1">Uncharacterized protein</fullName>
    </submittedName>
</protein>
<proteinExistence type="predicted"/>